<organism evidence="1 2">
    <name type="scientific">Vescimonas fastidiosa</name>
    <dbReference type="NCBI Taxonomy" id="2714353"/>
    <lineage>
        <taxon>Bacteria</taxon>
        <taxon>Bacillati</taxon>
        <taxon>Bacillota</taxon>
        <taxon>Clostridia</taxon>
        <taxon>Eubacteriales</taxon>
        <taxon>Oscillospiraceae</taxon>
        <taxon>Vescimonas</taxon>
    </lineage>
</organism>
<protein>
    <submittedName>
        <fullName evidence="1">Uncharacterized protein</fullName>
    </submittedName>
</protein>
<name>A0A810Q308_9FIRM</name>
<dbReference type="AlphaFoldDB" id="A0A810Q308"/>
<reference evidence="1" key="1">
    <citation type="submission" date="2020-09" db="EMBL/GenBank/DDBJ databases">
        <title>New species isolated from human feces.</title>
        <authorList>
            <person name="Kitahara M."/>
            <person name="Shigeno Y."/>
            <person name="Shime M."/>
            <person name="Matsumoto Y."/>
            <person name="Nakamura S."/>
            <person name="Motooka D."/>
            <person name="Fukuoka S."/>
            <person name="Nishikawa H."/>
            <person name="Benno Y."/>
        </authorList>
    </citation>
    <scope>NUCLEOTIDE SEQUENCE</scope>
    <source>
        <strain evidence="1">MM35</strain>
        <plasmid evidence="1">pMM35_01</plasmid>
    </source>
</reference>
<gene>
    <name evidence="1" type="ORF">MM35RIKEN_20330</name>
</gene>
<geneLocation type="plasmid" evidence="1 2">
    <name>pMM35_01</name>
</geneLocation>
<keyword evidence="1" id="KW-0614">Plasmid</keyword>
<keyword evidence="2" id="KW-1185">Reference proteome</keyword>
<sequence>MKQQPDKMTAYYYRAAHINTDLYLDNQMYRLLHHAMTNGVSLAAKGGDCK</sequence>
<dbReference type="Proteomes" id="UP000681343">
    <property type="component" value="Plasmid pMM35_01"/>
</dbReference>
<dbReference type="EMBL" id="AP023416">
    <property type="protein sequence ID" value="BCK79841.1"/>
    <property type="molecule type" value="Genomic_DNA"/>
</dbReference>
<evidence type="ECO:0000313" key="2">
    <source>
        <dbReference type="Proteomes" id="UP000681343"/>
    </source>
</evidence>
<accession>A0A810Q308</accession>
<dbReference type="RefSeq" id="WP_212821640.1">
    <property type="nucleotide sequence ID" value="NZ_AP023416.1"/>
</dbReference>
<proteinExistence type="predicted"/>
<dbReference type="KEGG" id="vfa:MM35RIKEN_20330"/>
<evidence type="ECO:0000313" key="1">
    <source>
        <dbReference type="EMBL" id="BCK79841.1"/>
    </source>
</evidence>